<evidence type="ECO:0000313" key="2">
    <source>
        <dbReference type="EMBL" id="GBP73615.1"/>
    </source>
</evidence>
<dbReference type="AlphaFoldDB" id="A0A4C1YH00"/>
<evidence type="ECO:0000256" key="1">
    <source>
        <dbReference type="SAM" id="MobiDB-lite"/>
    </source>
</evidence>
<dbReference type="EMBL" id="BGZK01001180">
    <property type="protein sequence ID" value="GBP73615.1"/>
    <property type="molecule type" value="Genomic_DNA"/>
</dbReference>
<evidence type="ECO:0000313" key="3">
    <source>
        <dbReference type="Proteomes" id="UP000299102"/>
    </source>
</evidence>
<accession>A0A4C1YH00</accession>
<protein>
    <submittedName>
        <fullName evidence="2">Uncharacterized protein</fullName>
    </submittedName>
</protein>
<feature type="region of interest" description="Disordered" evidence="1">
    <location>
        <begin position="62"/>
        <end position="107"/>
    </location>
</feature>
<name>A0A4C1YH00_EUMVA</name>
<comment type="caution">
    <text evidence="2">The sequence shown here is derived from an EMBL/GenBank/DDBJ whole genome shotgun (WGS) entry which is preliminary data.</text>
</comment>
<dbReference type="Proteomes" id="UP000299102">
    <property type="component" value="Unassembled WGS sequence"/>
</dbReference>
<organism evidence="2 3">
    <name type="scientific">Eumeta variegata</name>
    <name type="common">Bagworm moth</name>
    <name type="synonym">Eumeta japonica</name>
    <dbReference type="NCBI Taxonomy" id="151549"/>
    <lineage>
        <taxon>Eukaryota</taxon>
        <taxon>Metazoa</taxon>
        <taxon>Ecdysozoa</taxon>
        <taxon>Arthropoda</taxon>
        <taxon>Hexapoda</taxon>
        <taxon>Insecta</taxon>
        <taxon>Pterygota</taxon>
        <taxon>Neoptera</taxon>
        <taxon>Endopterygota</taxon>
        <taxon>Lepidoptera</taxon>
        <taxon>Glossata</taxon>
        <taxon>Ditrysia</taxon>
        <taxon>Tineoidea</taxon>
        <taxon>Psychidae</taxon>
        <taxon>Oiketicinae</taxon>
        <taxon>Eumeta</taxon>
    </lineage>
</organism>
<sequence>MKNFQGTEYDYEIWYKYVGTNSYKQHGKTEIKIENGTGVEIKCRTRIEISSTGIGTERGFRLAAEGQKLKSRTGPGSKSKARTASGPRHRNQRRERDGIEYGTGIGG</sequence>
<proteinExistence type="predicted"/>
<keyword evidence="3" id="KW-1185">Reference proteome</keyword>
<gene>
    <name evidence="2" type="ORF">EVAR_49237_1</name>
</gene>
<reference evidence="2 3" key="1">
    <citation type="journal article" date="2019" name="Commun. Biol.">
        <title>The bagworm genome reveals a unique fibroin gene that provides high tensile strength.</title>
        <authorList>
            <person name="Kono N."/>
            <person name="Nakamura H."/>
            <person name="Ohtoshi R."/>
            <person name="Tomita M."/>
            <person name="Numata K."/>
            <person name="Arakawa K."/>
        </authorList>
    </citation>
    <scope>NUCLEOTIDE SEQUENCE [LARGE SCALE GENOMIC DNA]</scope>
</reference>